<protein>
    <submittedName>
        <fullName evidence="1">Uncharacterized protein</fullName>
    </submittedName>
</protein>
<reference evidence="1 2" key="1">
    <citation type="submission" date="2020-10" db="EMBL/GenBank/DDBJ databases">
        <title>The Coptis chinensis genome and diversification of protoberbering-type alkaloids.</title>
        <authorList>
            <person name="Wang B."/>
            <person name="Shu S."/>
            <person name="Song C."/>
            <person name="Liu Y."/>
        </authorList>
    </citation>
    <scope>NUCLEOTIDE SEQUENCE [LARGE SCALE GENOMIC DNA]</scope>
    <source>
        <strain evidence="1">HL-2020</strain>
        <tissue evidence="1">Leaf</tissue>
    </source>
</reference>
<gene>
    <name evidence="1" type="ORF">IFM89_008888</name>
</gene>
<dbReference type="Proteomes" id="UP000631114">
    <property type="component" value="Unassembled WGS sequence"/>
</dbReference>
<comment type="caution">
    <text evidence="1">The sequence shown here is derived from an EMBL/GenBank/DDBJ whole genome shotgun (WGS) entry which is preliminary data.</text>
</comment>
<proteinExistence type="predicted"/>
<dbReference type="EMBL" id="JADFTS010000005">
    <property type="protein sequence ID" value="KAF9604622.1"/>
    <property type="molecule type" value="Genomic_DNA"/>
</dbReference>
<name>A0A835HUG3_9MAGN</name>
<dbReference type="SUPFAM" id="SSF52949">
    <property type="entry name" value="Macro domain-like"/>
    <property type="match status" value="1"/>
</dbReference>
<accession>A0A835HUG3</accession>
<dbReference type="OrthoDB" id="1704497at2759"/>
<dbReference type="InterPro" id="IPR043472">
    <property type="entry name" value="Macro_dom-like"/>
</dbReference>
<sequence length="125" mass="14155">MYRSVATTTTRGGMLIFDHDVNSKIYLWRGNPWNLQVDAVVNSTNENFDKAQSRPTDCIFAILWALLKSVATLMVPQALLIVNDHGTSLNLTNMLSILMFELDKEHPDRNKLHKEQIGVSLSKAR</sequence>
<dbReference type="AlphaFoldDB" id="A0A835HUG3"/>
<evidence type="ECO:0000313" key="1">
    <source>
        <dbReference type="EMBL" id="KAF9604622.1"/>
    </source>
</evidence>
<keyword evidence="2" id="KW-1185">Reference proteome</keyword>
<evidence type="ECO:0000313" key="2">
    <source>
        <dbReference type="Proteomes" id="UP000631114"/>
    </source>
</evidence>
<organism evidence="1 2">
    <name type="scientific">Coptis chinensis</name>
    <dbReference type="NCBI Taxonomy" id="261450"/>
    <lineage>
        <taxon>Eukaryota</taxon>
        <taxon>Viridiplantae</taxon>
        <taxon>Streptophyta</taxon>
        <taxon>Embryophyta</taxon>
        <taxon>Tracheophyta</taxon>
        <taxon>Spermatophyta</taxon>
        <taxon>Magnoliopsida</taxon>
        <taxon>Ranunculales</taxon>
        <taxon>Ranunculaceae</taxon>
        <taxon>Coptidoideae</taxon>
        <taxon>Coptis</taxon>
    </lineage>
</organism>
<dbReference type="Gene3D" id="3.40.220.10">
    <property type="entry name" value="Leucine Aminopeptidase, subunit E, domain 1"/>
    <property type="match status" value="1"/>
</dbReference>